<dbReference type="InterPro" id="IPR013830">
    <property type="entry name" value="SGNH_hydro"/>
</dbReference>
<feature type="region of interest" description="Disordered" evidence="1">
    <location>
        <begin position="284"/>
        <end position="309"/>
    </location>
</feature>
<dbReference type="Pfam" id="PF13472">
    <property type="entry name" value="Lipase_GDSL_2"/>
    <property type="match status" value="1"/>
</dbReference>
<name>A0ABZ0V941_9MICO</name>
<keyword evidence="4" id="KW-1185">Reference proteome</keyword>
<evidence type="ECO:0000256" key="1">
    <source>
        <dbReference type="SAM" id="MobiDB-lite"/>
    </source>
</evidence>
<dbReference type="SUPFAM" id="SSF52266">
    <property type="entry name" value="SGNH hydrolase"/>
    <property type="match status" value="1"/>
</dbReference>
<proteinExistence type="predicted"/>
<sequence length="388" mass="41887">MNRATRELLRAGLRGVADISVSATGVTPMRLPAWARSQTDSDWMLIASEQASGVRLELQTAATWLELTVHTTGLYLPWIPDHVRWAVFSATVDGEPVGDARVTGGSERHLAEPGGPRFVRGEPAVARFDLGGTGLEERRVVVWLSQNESVEILDVRADAALSPAEPLGRLRWWHHGSSISHCIEAETPRGVWPVAAADQLDLDVTNLGFAANAHLDPFTARAMRDSGADLFSLKVGINIVGGDTMKRRTFVPAVHGFLDTIREGAPTAPILVISPILCPMHEDTPGPTVTDPETGERRGTPPIVPDPLEPPLTLRSVREILRGIVAARAVADTRIFFLDGLDLFGADDIDELPDGLHPSPAGYLRIADRFAGAPVVSAWIDAAEPEPR</sequence>
<evidence type="ECO:0000313" key="3">
    <source>
        <dbReference type="EMBL" id="WQB70137.1"/>
    </source>
</evidence>
<feature type="domain" description="SGNH hydrolase-type esterase" evidence="2">
    <location>
        <begin position="176"/>
        <end position="363"/>
    </location>
</feature>
<dbReference type="InterPro" id="IPR036514">
    <property type="entry name" value="SGNH_hydro_sf"/>
</dbReference>
<dbReference type="Proteomes" id="UP001324533">
    <property type="component" value="Chromosome"/>
</dbReference>
<dbReference type="Gene3D" id="2.60.120.260">
    <property type="entry name" value="Galactose-binding domain-like"/>
    <property type="match status" value="1"/>
</dbReference>
<dbReference type="GO" id="GO:0016787">
    <property type="term" value="F:hydrolase activity"/>
    <property type="evidence" value="ECO:0007669"/>
    <property type="project" value="UniProtKB-KW"/>
</dbReference>
<protein>
    <submittedName>
        <fullName evidence="3">SGNH/GDSL hydrolase family protein</fullName>
    </submittedName>
</protein>
<reference evidence="3 4" key="1">
    <citation type="submission" date="2023-06" db="EMBL/GenBank/DDBJ databases">
        <title>Rock-solubilizing bacteria, Microbacterium invictum, promotes re-establishment of vegetation in rocky wasteland by accelerating rock bio-weathering and reshaping soil bacterial community.</title>
        <authorList>
            <person name="Liu C."/>
        </authorList>
    </citation>
    <scope>NUCLEOTIDE SEQUENCE [LARGE SCALE GENOMIC DNA]</scope>
    <source>
        <strain evidence="3 4">X-18</strain>
    </source>
</reference>
<evidence type="ECO:0000313" key="4">
    <source>
        <dbReference type="Proteomes" id="UP001324533"/>
    </source>
</evidence>
<gene>
    <name evidence="3" type="ORF">T9R20_15780</name>
</gene>
<evidence type="ECO:0000259" key="2">
    <source>
        <dbReference type="Pfam" id="PF13472"/>
    </source>
</evidence>
<accession>A0ABZ0V941</accession>
<dbReference type="Gene3D" id="3.40.50.1110">
    <property type="entry name" value="SGNH hydrolase"/>
    <property type="match status" value="1"/>
</dbReference>
<keyword evidence="3" id="KW-0378">Hydrolase</keyword>
<dbReference type="RefSeq" id="WP_322410287.1">
    <property type="nucleotide sequence ID" value="NZ_CP139779.1"/>
</dbReference>
<dbReference type="EMBL" id="CP139779">
    <property type="protein sequence ID" value="WQB70137.1"/>
    <property type="molecule type" value="Genomic_DNA"/>
</dbReference>
<organism evidence="3 4">
    <name type="scientific">Microbacterium invictum</name>
    <dbReference type="NCBI Taxonomy" id="515415"/>
    <lineage>
        <taxon>Bacteria</taxon>
        <taxon>Bacillati</taxon>
        <taxon>Actinomycetota</taxon>
        <taxon>Actinomycetes</taxon>
        <taxon>Micrococcales</taxon>
        <taxon>Microbacteriaceae</taxon>
        <taxon>Microbacterium</taxon>
    </lineage>
</organism>